<dbReference type="RefSeq" id="WP_139448188.1">
    <property type="nucleotide sequence ID" value="NZ_VDMB01000008.1"/>
</dbReference>
<evidence type="ECO:0000259" key="2">
    <source>
        <dbReference type="PROSITE" id="PS51740"/>
    </source>
</evidence>
<comment type="caution">
    <text evidence="3">The sequence shown here is derived from an EMBL/GenBank/DDBJ whole genome shotgun (WGS) entry which is preliminary data.</text>
</comment>
<dbReference type="PROSITE" id="PS51740">
    <property type="entry name" value="SPOVT_ABRB"/>
    <property type="match status" value="1"/>
</dbReference>
<dbReference type="OrthoDB" id="9810885at2"/>
<organism evidence="3 4">
    <name type="scientific">Desulfobotulus mexicanus</name>
    <dbReference type="NCBI Taxonomy" id="2586642"/>
    <lineage>
        <taxon>Bacteria</taxon>
        <taxon>Pseudomonadati</taxon>
        <taxon>Thermodesulfobacteriota</taxon>
        <taxon>Desulfobacteria</taxon>
        <taxon>Desulfobacterales</taxon>
        <taxon>Desulfobacteraceae</taxon>
        <taxon>Desulfobotulus</taxon>
    </lineage>
</organism>
<dbReference type="Gene3D" id="2.10.260.10">
    <property type="match status" value="1"/>
</dbReference>
<protein>
    <submittedName>
        <fullName evidence="3">AbrB/MazE/SpoVT family DNA-binding domain-containing protein</fullName>
    </submittedName>
</protein>
<evidence type="ECO:0000256" key="1">
    <source>
        <dbReference type="PROSITE-ProRule" id="PRU01076"/>
    </source>
</evidence>
<dbReference type="GO" id="GO:0003677">
    <property type="term" value="F:DNA binding"/>
    <property type="evidence" value="ECO:0007669"/>
    <property type="project" value="UniProtKB-UniRule"/>
</dbReference>
<dbReference type="AlphaFoldDB" id="A0A5Q4VD44"/>
<dbReference type="SMART" id="SM00966">
    <property type="entry name" value="SpoVT_AbrB"/>
    <property type="match status" value="1"/>
</dbReference>
<keyword evidence="4" id="KW-1185">Reference proteome</keyword>
<evidence type="ECO:0000313" key="4">
    <source>
        <dbReference type="Proteomes" id="UP000321899"/>
    </source>
</evidence>
<dbReference type="NCBIfam" id="TIGR01439">
    <property type="entry name" value="lp_hng_hel_AbrB"/>
    <property type="match status" value="1"/>
</dbReference>
<feature type="domain" description="SpoVT-AbrB" evidence="2">
    <location>
        <begin position="1"/>
        <end position="44"/>
    </location>
</feature>
<accession>A0A5Q4VD44</accession>
<dbReference type="EMBL" id="VDMB01000008">
    <property type="protein sequence ID" value="TYT74846.1"/>
    <property type="molecule type" value="Genomic_DNA"/>
</dbReference>
<evidence type="ECO:0000313" key="3">
    <source>
        <dbReference type="EMBL" id="TYT74846.1"/>
    </source>
</evidence>
<dbReference type="SUPFAM" id="SSF89447">
    <property type="entry name" value="AbrB/MazE/MraZ-like"/>
    <property type="match status" value="1"/>
</dbReference>
<keyword evidence="1 3" id="KW-0238">DNA-binding</keyword>
<gene>
    <name evidence="3" type="ORF">FIM25_08340</name>
</gene>
<sequence length="75" mass="8493">MRVTTKGQVTIPQDIREKLGISPATEVDFIEEKGRVFLVIRKEEKSAIKKFAKLRGLATVKMTTDEIMALTRSDK</sequence>
<dbReference type="InterPro" id="IPR007159">
    <property type="entry name" value="SpoVT-AbrB_dom"/>
</dbReference>
<name>A0A5Q4VD44_9BACT</name>
<proteinExistence type="predicted"/>
<reference evidence="3 4" key="1">
    <citation type="submission" date="2019-06" db="EMBL/GenBank/DDBJ databases">
        <title>Desulfobotulus mexicanus sp. nov., a novel sulfate-reducing bacterium isolated from the sediment of an alkaline crater lake in Mexico.</title>
        <authorList>
            <person name="Hirschler-Rea A."/>
        </authorList>
    </citation>
    <scope>NUCLEOTIDE SEQUENCE [LARGE SCALE GENOMIC DNA]</scope>
    <source>
        <strain evidence="3 4">PAR22N</strain>
    </source>
</reference>
<dbReference type="Pfam" id="PF04014">
    <property type="entry name" value="MazE_antitoxin"/>
    <property type="match status" value="1"/>
</dbReference>
<dbReference type="Proteomes" id="UP000321899">
    <property type="component" value="Unassembled WGS sequence"/>
</dbReference>
<dbReference type="InterPro" id="IPR037914">
    <property type="entry name" value="SpoVT-AbrB_sf"/>
</dbReference>